<evidence type="ECO:0000256" key="6">
    <source>
        <dbReference type="SAM" id="SignalP"/>
    </source>
</evidence>
<dbReference type="Bgee" id="ENSOANG00000050666">
    <property type="expression patterns" value="Expressed in testis"/>
</dbReference>
<evidence type="ECO:0000256" key="5">
    <source>
        <dbReference type="ARBA" id="ARBA00023157"/>
    </source>
</evidence>
<organism evidence="8 9">
    <name type="scientific">Ornithorhynchus anatinus</name>
    <name type="common">Duckbill platypus</name>
    <dbReference type="NCBI Taxonomy" id="9258"/>
    <lineage>
        <taxon>Eukaryota</taxon>
        <taxon>Metazoa</taxon>
        <taxon>Chordata</taxon>
        <taxon>Craniata</taxon>
        <taxon>Vertebrata</taxon>
        <taxon>Euteleostomi</taxon>
        <taxon>Mammalia</taxon>
        <taxon>Monotremata</taxon>
        <taxon>Ornithorhynchidae</taxon>
        <taxon>Ornithorhynchus</taxon>
    </lineage>
</organism>
<evidence type="ECO:0000256" key="1">
    <source>
        <dbReference type="ARBA" id="ARBA00004613"/>
    </source>
</evidence>
<dbReference type="PANTHER" id="PTHR18821">
    <property type="entry name" value="PROKINETICIN"/>
    <property type="match status" value="1"/>
</dbReference>
<dbReference type="AlphaFoldDB" id="A0A6I8NDG7"/>
<reference evidence="8" key="3">
    <citation type="submission" date="2025-09" db="UniProtKB">
        <authorList>
            <consortium name="Ensembl"/>
        </authorList>
    </citation>
    <scope>IDENTIFICATION</scope>
    <source>
        <strain evidence="8">Glennie</strain>
    </source>
</reference>
<proteinExistence type="inferred from homology"/>
<keyword evidence="5" id="KW-1015">Disulfide bond</keyword>
<keyword evidence="3" id="KW-0964">Secreted</keyword>
<dbReference type="InParanoid" id="A0A6I8NDG7"/>
<feature type="signal peptide" evidence="6">
    <location>
        <begin position="1"/>
        <end position="28"/>
    </location>
</feature>
<dbReference type="OMA" id="AISIWIQ"/>
<evidence type="ECO:0000313" key="9">
    <source>
        <dbReference type="Proteomes" id="UP000002279"/>
    </source>
</evidence>
<dbReference type="GeneTree" id="ENSGT00940000162026"/>
<dbReference type="FunCoup" id="A0A6I8NDG7">
    <property type="interactions" value="148"/>
</dbReference>
<evidence type="ECO:0000313" key="8">
    <source>
        <dbReference type="Ensembl" id="ENSOANP00000039080.1"/>
    </source>
</evidence>
<reference evidence="8 9" key="1">
    <citation type="journal article" date="2008" name="Nature">
        <title>Genome analysis of the platypus reveals unique signatures of evolution.</title>
        <authorList>
            <person name="Warren W.C."/>
            <person name="Hillier L.W."/>
            <person name="Marshall Graves J.A."/>
            <person name="Birney E."/>
            <person name="Ponting C.P."/>
            <person name="Grutzner F."/>
            <person name="Belov K."/>
            <person name="Miller W."/>
            <person name="Clarke L."/>
            <person name="Chinwalla A.T."/>
            <person name="Yang S.P."/>
            <person name="Heger A."/>
            <person name="Locke D.P."/>
            <person name="Miethke P."/>
            <person name="Waters P.D."/>
            <person name="Veyrunes F."/>
            <person name="Fulton L."/>
            <person name="Fulton B."/>
            <person name="Graves T."/>
            <person name="Wallis J."/>
            <person name="Puente X.S."/>
            <person name="Lopez-Otin C."/>
            <person name="Ordonez G.R."/>
            <person name="Eichler E.E."/>
            <person name="Chen L."/>
            <person name="Cheng Z."/>
            <person name="Deakin J.E."/>
            <person name="Alsop A."/>
            <person name="Thompson K."/>
            <person name="Kirby P."/>
            <person name="Papenfuss A.T."/>
            <person name="Wakefield M.J."/>
            <person name="Olender T."/>
            <person name="Lancet D."/>
            <person name="Huttley G.A."/>
            <person name="Smit A.F."/>
            <person name="Pask A."/>
            <person name="Temple-Smith P."/>
            <person name="Batzer M.A."/>
            <person name="Walker J.A."/>
            <person name="Konkel M.K."/>
            <person name="Harris R.S."/>
            <person name="Whittington C.M."/>
            <person name="Wong E.S."/>
            <person name="Gemmell N.J."/>
            <person name="Buschiazzo E."/>
            <person name="Vargas Jentzsch I.M."/>
            <person name="Merkel A."/>
            <person name="Schmitz J."/>
            <person name="Zemann A."/>
            <person name="Churakov G."/>
            <person name="Kriegs J.O."/>
            <person name="Brosius J."/>
            <person name="Murchison E.P."/>
            <person name="Sachidanandam R."/>
            <person name="Smith C."/>
            <person name="Hannon G.J."/>
            <person name="Tsend-Ayush E."/>
            <person name="McMillan D."/>
            <person name="Attenborough R."/>
            <person name="Rens W."/>
            <person name="Ferguson-Smith M."/>
            <person name="Lefevre C.M."/>
            <person name="Sharp J.A."/>
            <person name="Nicholas K.R."/>
            <person name="Ray D.A."/>
            <person name="Kube M."/>
            <person name="Reinhardt R."/>
            <person name="Pringle T.H."/>
            <person name="Taylor J."/>
            <person name="Jones R.C."/>
            <person name="Nixon B."/>
            <person name="Dacheux J.L."/>
            <person name="Niwa H."/>
            <person name="Sekita Y."/>
            <person name="Huang X."/>
            <person name="Stark A."/>
            <person name="Kheradpour P."/>
            <person name="Kellis M."/>
            <person name="Flicek P."/>
            <person name="Chen Y."/>
            <person name="Webber C."/>
            <person name="Hardison R."/>
            <person name="Nelson J."/>
            <person name="Hallsworth-Pepin K."/>
            <person name="Delehaunty K."/>
            <person name="Markovic C."/>
            <person name="Minx P."/>
            <person name="Feng Y."/>
            <person name="Kremitzki C."/>
            <person name="Mitreva M."/>
            <person name="Glasscock J."/>
            <person name="Wylie T."/>
            <person name="Wohldmann P."/>
            <person name="Thiru P."/>
            <person name="Nhan M.N."/>
            <person name="Pohl C.S."/>
            <person name="Smith S.M."/>
            <person name="Hou S."/>
            <person name="Nefedov M."/>
            <person name="de Jong P.J."/>
            <person name="Renfree M.B."/>
            <person name="Mardis E.R."/>
            <person name="Wilson R.K."/>
        </authorList>
    </citation>
    <scope>NUCLEOTIDE SEQUENCE [LARGE SCALE GENOMIC DNA]</scope>
    <source>
        <strain evidence="8 9">Glennie</strain>
    </source>
</reference>
<dbReference type="InterPro" id="IPR023569">
    <property type="entry name" value="Prokineticin_domain"/>
</dbReference>
<dbReference type="GO" id="GO:0005576">
    <property type="term" value="C:extracellular region"/>
    <property type="evidence" value="ECO:0007669"/>
    <property type="project" value="UniProtKB-SubCell"/>
</dbReference>
<feature type="chain" id="PRO_5026251611" evidence="6">
    <location>
        <begin position="29"/>
        <end position="121"/>
    </location>
</feature>
<protein>
    <submittedName>
        <fullName evidence="8">Prokineticin 2</fullName>
    </submittedName>
</protein>
<comment type="similarity">
    <text evidence="2">Belongs to the AVIT (prokineticin) family.</text>
</comment>
<keyword evidence="4 6" id="KW-0732">Signal</keyword>
<dbReference type="SUPFAM" id="SSF57190">
    <property type="entry name" value="Colipase-like"/>
    <property type="match status" value="2"/>
</dbReference>
<keyword evidence="9" id="KW-1185">Reference proteome</keyword>
<accession>A0A6I8NDG7</accession>
<feature type="domain" description="Prokineticin" evidence="7">
    <location>
        <begin position="9"/>
        <end position="118"/>
    </location>
</feature>
<dbReference type="Gene3D" id="2.10.80.10">
    <property type="entry name" value="Lipase, subunit A"/>
    <property type="match status" value="1"/>
</dbReference>
<name>A0A6I8NDG7_ORNAN</name>
<dbReference type="PANTHER" id="PTHR18821:SF8">
    <property type="entry name" value="PROKINETICIN-2"/>
    <property type="match status" value="1"/>
</dbReference>
<evidence type="ECO:0000256" key="4">
    <source>
        <dbReference type="ARBA" id="ARBA00022729"/>
    </source>
</evidence>
<dbReference type="GO" id="GO:0001935">
    <property type="term" value="P:endothelial cell proliferation"/>
    <property type="evidence" value="ECO:0000318"/>
    <property type="project" value="GO_Central"/>
</dbReference>
<dbReference type="InterPro" id="IPR009523">
    <property type="entry name" value="Prokineticin"/>
</dbReference>
<sequence>NLAPMCTAVKSLVLVSLITESLVGCKNACDKDPQCGVGMCCAISIWIQSLRMCTPLGNVGDSCHPLARKVGRSERRLTQRSSGDIMRVPFWGKRMHHTCPCLPGLACARTPYYQFRCLPKK</sequence>
<dbReference type="Pfam" id="PF06607">
    <property type="entry name" value="Prokineticin"/>
    <property type="match status" value="1"/>
</dbReference>
<dbReference type="Proteomes" id="UP000002279">
    <property type="component" value="Chromosome X1"/>
</dbReference>
<evidence type="ECO:0000259" key="7">
    <source>
        <dbReference type="Pfam" id="PF06607"/>
    </source>
</evidence>
<reference evidence="8" key="2">
    <citation type="submission" date="2025-08" db="UniProtKB">
        <authorList>
            <consortium name="Ensembl"/>
        </authorList>
    </citation>
    <scope>IDENTIFICATION</scope>
    <source>
        <strain evidence="8">Glennie</strain>
    </source>
</reference>
<evidence type="ECO:0000256" key="3">
    <source>
        <dbReference type="ARBA" id="ARBA00022525"/>
    </source>
</evidence>
<comment type="subcellular location">
    <subcellularLocation>
        <location evidence="1">Secreted</location>
    </subcellularLocation>
</comment>
<dbReference type="Ensembl" id="ENSOANT00000076256.1">
    <property type="protein sequence ID" value="ENSOANP00000039080.1"/>
    <property type="gene ID" value="ENSOANG00000050666.1"/>
</dbReference>
<evidence type="ECO:0000256" key="2">
    <source>
        <dbReference type="ARBA" id="ARBA00006999"/>
    </source>
</evidence>